<proteinExistence type="predicted"/>
<dbReference type="InterPro" id="IPR004358">
    <property type="entry name" value="Sig_transdc_His_kin-like_C"/>
</dbReference>
<dbReference type="InterPro" id="IPR036097">
    <property type="entry name" value="HisK_dim/P_sf"/>
</dbReference>
<dbReference type="EC" id="2.7.13.3" evidence="2"/>
<dbReference type="SUPFAM" id="SSF52172">
    <property type="entry name" value="CheY-like"/>
    <property type="match status" value="1"/>
</dbReference>
<name>A0A6F8PQP6_9GAMM</name>
<reference evidence="11" key="1">
    <citation type="submission" date="2019-11" db="EMBL/GenBank/DDBJ databases">
        <title>Isolation and characterization of two novel species in the genus Thiomicrorhabdus.</title>
        <authorList>
            <person name="Mochizuki J."/>
            <person name="Kojima H."/>
            <person name="Fukui M."/>
        </authorList>
    </citation>
    <scope>NUCLEOTIDE SEQUENCE [LARGE SCALE GENOMIC DNA]</scope>
    <source>
        <strain evidence="11">AkT22</strain>
    </source>
</reference>
<evidence type="ECO:0000256" key="2">
    <source>
        <dbReference type="ARBA" id="ARBA00012438"/>
    </source>
</evidence>
<dbReference type="PROSITE" id="PS50109">
    <property type="entry name" value="HIS_KIN"/>
    <property type="match status" value="1"/>
</dbReference>
<evidence type="ECO:0000256" key="5">
    <source>
        <dbReference type="ARBA" id="ARBA00022777"/>
    </source>
</evidence>
<dbReference type="Pfam" id="PF00512">
    <property type="entry name" value="HisKA"/>
    <property type="match status" value="1"/>
</dbReference>
<dbReference type="CDD" id="cd00082">
    <property type="entry name" value="HisKA"/>
    <property type="match status" value="1"/>
</dbReference>
<dbReference type="InterPro" id="IPR011006">
    <property type="entry name" value="CheY-like_superfamily"/>
</dbReference>
<dbReference type="SUPFAM" id="SSF55874">
    <property type="entry name" value="ATPase domain of HSP90 chaperone/DNA topoisomerase II/histidine kinase"/>
    <property type="match status" value="1"/>
</dbReference>
<evidence type="ECO:0000313" key="10">
    <source>
        <dbReference type="EMBL" id="BBP44406.1"/>
    </source>
</evidence>
<dbReference type="InterPro" id="IPR005467">
    <property type="entry name" value="His_kinase_dom"/>
</dbReference>
<dbReference type="InterPro" id="IPR003594">
    <property type="entry name" value="HATPase_dom"/>
</dbReference>
<keyword evidence="7" id="KW-0812">Transmembrane</keyword>
<feature type="transmembrane region" description="Helical" evidence="7">
    <location>
        <begin position="134"/>
        <end position="153"/>
    </location>
</feature>
<gene>
    <name evidence="10" type="ORF">THMIRHAT_21520</name>
</gene>
<dbReference type="SMART" id="SM00387">
    <property type="entry name" value="HATPase_c"/>
    <property type="match status" value="1"/>
</dbReference>
<dbReference type="Gene3D" id="3.30.565.10">
    <property type="entry name" value="Histidine kinase-like ATPase, C-terminal domain"/>
    <property type="match status" value="1"/>
</dbReference>
<evidence type="ECO:0000256" key="4">
    <source>
        <dbReference type="ARBA" id="ARBA00022679"/>
    </source>
</evidence>
<evidence type="ECO:0000259" key="8">
    <source>
        <dbReference type="PROSITE" id="PS50109"/>
    </source>
</evidence>
<keyword evidence="4" id="KW-0808">Transferase</keyword>
<evidence type="ECO:0000313" key="11">
    <source>
        <dbReference type="Proteomes" id="UP000501466"/>
    </source>
</evidence>
<sequence length="731" mass="83179">MTKLLNWQFNSIESKTFLSVAGMIMLFSVTLFGLIEYAQDKVTEIERNVFEEQAKQVVDNIYLVSLTEDKLRIHQEVQAEVARSRQISAINLVLDGQQYAARDDVADDFKFVTNQQGLAFELTGKNYLKAPLEYVQLITLGVALFSLLSLWVFQKALRRFIRNPVTELAQTLDFYASDAFKSNPEIQKLSKSGTELDVLIEKADQIYQSKLRAIEHEVSLRKTVEKAVDTKNIFIASMVHDFRTPLVIMQGALQSLESRVPNHLISPLMSQLEEMELMVSNALDLTRIESGQKVALRPRQFVLFDLLNSVIENFQAEANAKGLYIYLRLESEPNRPVYLDDSKYKQVLRNLLSNAVKYTEQGFIEVKVICEKDVIKTQVTDTGRGISEDQADSIFVPFHRLSNDTIQGTGVGLSFCKLMLQTIGYDLSFNRMEKGVQFEFRFPVQCVPKDAEVKAQIPSLPANARTKHAVIISANSLLKTYLTLWFESYGFKVSHEAKDLKSRSLFILHELFNVKEAHTAFNSAFPMSPAELTQSLKSAREQGARIIFMNNAIKPSPSVVKMFGQGLVLNLDELKMLLHGYQDVEPMPTLEIPNTQTPEFGRFITDKRILIADDIPAYRDLVVKKLKNRGFKHVYVANNGLEAVSLSREYEIDVVFMDHMMPVMSGEEACKAIKVQRPETLVIGFSAVITPALEADLSQSLMDKVYMKDFKQFEQVFEFMQSYFSQEKNHD</sequence>
<evidence type="ECO:0000259" key="9">
    <source>
        <dbReference type="PROSITE" id="PS50110"/>
    </source>
</evidence>
<dbReference type="GO" id="GO:0005886">
    <property type="term" value="C:plasma membrane"/>
    <property type="evidence" value="ECO:0007669"/>
    <property type="project" value="TreeGrafter"/>
</dbReference>
<dbReference type="InterPro" id="IPR003661">
    <property type="entry name" value="HisK_dim/P_dom"/>
</dbReference>
<evidence type="ECO:0000256" key="1">
    <source>
        <dbReference type="ARBA" id="ARBA00000085"/>
    </source>
</evidence>
<organism evidence="10 11">
    <name type="scientific">Thiosulfativibrio zosterae</name>
    <dbReference type="NCBI Taxonomy" id="2675053"/>
    <lineage>
        <taxon>Bacteria</taxon>
        <taxon>Pseudomonadati</taxon>
        <taxon>Pseudomonadota</taxon>
        <taxon>Gammaproteobacteria</taxon>
        <taxon>Thiotrichales</taxon>
        <taxon>Piscirickettsiaceae</taxon>
        <taxon>Thiosulfativibrio</taxon>
    </lineage>
</organism>
<evidence type="ECO:0000256" key="7">
    <source>
        <dbReference type="SAM" id="Phobius"/>
    </source>
</evidence>
<comment type="catalytic activity">
    <reaction evidence="1">
        <text>ATP + protein L-histidine = ADP + protein N-phospho-L-histidine.</text>
        <dbReference type="EC" id="2.7.13.3"/>
    </reaction>
</comment>
<dbReference type="Pfam" id="PF02518">
    <property type="entry name" value="HATPase_c"/>
    <property type="match status" value="1"/>
</dbReference>
<dbReference type="InterPro" id="IPR036890">
    <property type="entry name" value="HATPase_C_sf"/>
</dbReference>
<dbReference type="SMART" id="SM00448">
    <property type="entry name" value="REC"/>
    <property type="match status" value="1"/>
</dbReference>
<evidence type="ECO:0000256" key="3">
    <source>
        <dbReference type="ARBA" id="ARBA00022553"/>
    </source>
</evidence>
<dbReference type="AlphaFoldDB" id="A0A6F8PQP6"/>
<dbReference type="Proteomes" id="UP000501466">
    <property type="component" value="Chromosome"/>
</dbReference>
<feature type="transmembrane region" description="Helical" evidence="7">
    <location>
        <begin position="20"/>
        <end position="38"/>
    </location>
</feature>
<dbReference type="GO" id="GO:0009927">
    <property type="term" value="F:histidine phosphotransfer kinase activity"/>
    <property type="evidence" value="ECO:0007669"/>
    <property type="project" value="TreeGrafter"/>
</dbReference>
<keyword evidence="3 6" id="KW-0597">Phosphoprotein</keyword>
<feature type="domain" description="Histidine kinase" evidence="8">
    <location>
        <begin position="237"/>
        <end position="446"/>
    </location>
</feature>
<dbReference type="SUPFAM" id="SSF47384">
    <property type="entry name" value="Homodimeric domain of signal transducing histidine kinase"/>
    <property type="match status" value="1"/>
</dbReference>
<keyword evidence="7" id="KW-0472">Membrane</keyword>
<dbReference type="PROSITE" id="PS50110">
    <property type="entry name" value="RESPONSE_REGULATORY"/>
    <property type="match status" value="1"/>
</dbReference>
<feature type="domain" description="Response regulatory" evidence="9">
    <location>
        <begin position="608"/>
        <end position="723"/>
    </location>
</feature>
<dbReference type="RefSeq" id="WP_173292126.1">
    <property type="nucleotide sequence ID" value="NZ_AP021888.1"/>
</dbReference>
<dbReference type="GO" id="GO:0000155">
    <property type="term" value="F:phosphorelay sensor kinase activity"/>
    <property type="evidence" value="ECO:0007669"/>
    <property type="project" value="InterPro"/>
</dbReference>
<feature type="modified residue" description="4-aspartylphosphate" evidence="6">
    <location>
        <position position="658"/>
    </location>
</feature>
<dbReference type="PRINTS" id="PR00344">
    <property type="entry name" value="BCTRLSENSOR"/>
</dbReference>
<evidence type="ECO:0000256" key="6">
    <source>
        <dbReference type="PROSITE-ProRule" id="PRU00169"/>
    </source>
</evidence>
<dbReference type="PANTHER" id="PTHR43047:SF62">
    <property type="entry name" value="SENSOR HISTIDINE KINASE DPIB"/>
    <property type="match status" value="1"/>
</dbReference>
<accession>A0A6F8PQP6</accession>
<dbReference type="EMBL" id="AP021888">
    <property type="protein sequence ID" value="BBP44406.1"/>
    <property type="molecule type" value="Genomic_DNA"/>
</dbReference>
<keyword evidence="11" id="KW-1185">Reference proteome</keyword>
<keyword evidence="7" id="KW-1133">Transmembrane helix</keyword>
<dbReference type="SMART" id="SM00388">
    <property type="entry name" value="HisKA"/>
    <property type="match status" value="1"/>
</dbReference>
<dbReference type="PANTHER" id="PTHR43047">
    <property type="entry name" value="TWO-COMPONENT HISTIDINE PROTEIN KINASE"/>
    <property type="match status" value="1"/>
</dbReference>
<dbReference type="Pfam" id="PF00072">
    <property type="entry name" value="Response_reg"/>
    <property type="match status" value="1"/>
</dbReference>
<keyword evidence="5" id="KW-0418">Kinase</keyword>
<dbReference type="Gene3D" id="1.10.287.130">
    <property type="match status" value="1"/>
</dbReference>
<dbReference type="InterPro" id="IPR001789">
    <property type="entry name" value="Sig_transdc_resp-reg_receiver"/>
</dbReference>
<dbReference type="KEGG" id="tzo:THMIRHAT_21520"/>
<dbReference type="Gene3D" id="3.40.50.2300">
    <property type="match status" value="1"/>
</dbReference>
<protein>
    <recommendedName>
        <fullName evidence="2">histidine kinase</fullName>
        <ecNumber evidence="2">2.7.13.3</ecNumber>
    </recommendedName>
</protein>